<name>A0AA38FZ52_TAXCH</name>
<proteinExistence type="predicted"/>
<comment type="caution">
    <text evidence="1">The sequence shown here is derived from an EMBL/GenBank/DDBJ whole genome shotgun (WGS) entry which is preliminary data.</text>
</comment>
<sequence length="72" mass="8635">MEEEEMTHESNFFEMQYPKEIIVGQEWDSHIRRSKVSEYNHCTTEDKKELDALLNTKMNKCMAKDMLVYDNA</sequence>
<accession>A0AA38FZ52</accession>
<dbReference type="Proteomes" id="UP000824469">
    <property type="component" value="Unassembled WGS sequence"/>
</dbReference>
<feature type="non-terminal residue" evidence="1">
    <location>
        <position position="72"/>
    </location>
</feature>
<evidence type="ECO:0000313" key="1">
    <source>
        <dbReference type="EMBL" id="KAH9311953.1"/>
    </source>
</evidence>
<reference evidence="1 2" key="1">
    <citation type="journal article" date="2021" name="Nat. Plants">
        <title>The Taxus genome provides insights into paclitaxel biosynthesis.</title>
        <authorList>
            <person name="Xiong X."/>
            <person name="Gou J."/>
            <person name="Liao Q."/>
            <person name="Li Y."/>
            <person name="Zhou Q."/>
            <person name="Bi G."/>
            <person name="Li C."/>
            <person name="Du R."/>
            <person name="Wang X."/>
            <person name="Sun T."/>
            <person name="Guo L."/>
            <person name="Liang H."/>
            <person name="Lu P."/>
            <person name="Wu Y."/>
            <person name="Zhang Z."/>
            <person name="Ro D.K."/>
            <person name="Shang Y."/>
            <person name="Huang S."/>
            <person name="Yan J."/>
        </authorList>
    </citation>
    <scope>NUCLEOTIDE SEQUENCE [LARGE SCALE GENOMIC DNA]</scope>
    <source>
        <strain evidence="1">Ta-2019</strain>
    </source>
</reference>
<dbReference type="AlphaFoldDB" id="A0AA38FZ52"/>
<keyword evidence="2" id="KW-1185">Reference proteome</keyword>
<protein>
    <submittedName>
        <fullName evidence="1">Uncharacterized protein</fullName>
    </submittedName>
</protein>
<gene>
    <name evidence="1" type="ORF">KI387_026988</name>
</gene>
<dbReference type="EMBL" id="JAHRHJ020000006">
    <property type="protein sequence ID" value="KAH9311953.1"/>
    <property type="molecule type" value="Genomic_DNA"/>
</dbReference>
<evidence type="ECO:0000313" key="2">
    <source>
        <dbReference type="Proteomes" id="UP000824469"/>
    </source>
</evidence>
<organism evidence="1 2">
    <name type="scientific">Taxus chinensis</name>
    <name type="common">Chinese yew</name>
    <name type="synonym">Taxus wallichiana var. chinensis</name>
    <dbReference type="NCBI Taxonomy" id="29808"/>
    <lineage>
        <taxon>Eukaryota</taxon>
        <taxon>Viridiplantae</taxon>
        <taxon>Streptophyta</taxon>
        <taxon>Embryophyta</taxon>
        <taxon>Tracheophyta</taxon>
        <taxon>Spermatophyta</taxon>
        <taxon>Pinopsida</taxon>
        <taxon>Pinidae</taxon>
        <taxon>Conifers II</taxon>
        <taxon>Cupressales</taxon>
        <taxon>Taxaceae</taxon>
        <taxon>Taxus</taxon>
    </lineage>
</organism>